<dbReference type="GO" id="GO:0005886">
    <property type="term" value="C:plasma membrane"/>
    <property type="evidence" value="ECO:0007669"/>
    <property type="project" value="UniProtKB-SubCell"/>
</dbReference>
<dbReference type="PANTHER" id="PTHR30294:SF38">
    <property type="entry name" value="TRANSPORT PERMEASE PROTEIN"/>
    <property type="match status" value="1"/>
</dbReference>
<accession>A0A4R5DCG5</accession>
<feature type="transmembrane region" description="Helical" evidence="6">
    <location>
        <begin position="404"/>
        <end position="423"/>
    </location>
</feature>
<dbReference type="EMBL" id="SMFL01000012">
    <property type="protein sequence ID" value="TDE11399.1"/>
    <property type="molecule type" value="Genomic_DNA"/>
</dbReference>
<dbReference type="Proteomes" id="UP000294850">
    <property type="component" value="Unassembled WGS sequence"/>
</dbReference>
<protein>
    <submittedName>
        <fullName evidence="8">ABC transporter permease</fullName>
    </submittedName>
</protein>
<evidence type="ECO:0000256" key="3">
    <source>
        <dbReference type="ARBA" id="ARBA00022692"/>
    </source>
</evidence>
<gene>
    <name evidence="8" type="ORF">E0F88_26180</name>
</gene>
<feature type="transmembrane region" description="Helical" evidence="6">
    <location>
        <begin position="20"/>
        <end position="39"/>
    </location>
</feature>
<evidence type="ECO:0000256" key="5">
    <source>
        <dbReference type="ARBA" id="ARBA00023136"/>
    </source>
</evidence>
<reference evidence="8 9" key="1">
    <citation type="submission" date="2019-03" db="EMBL/GenBank/DDBJ databases">
        <title>Dyadobacter AR-3-6 sp. nov., isolated from arctic soil.</title>
        <authorList>
            <person name="Chaudhary D.K."/>
        </authorList>
    </citation>
    <scope>NUCLEOTIDE SEQUENCE [LARGE SCALE GENOMIC DNA]</scope>
    <source>
        <strain evidence="8 9">AR-3-6</strain>
    </source>
</reference>
<feature type="domain" description="ABC-2 type transporter transmembrane" evidence="7">
    <location>
        <begin position="21"/>
        <end position="415"/>
    </location>
</feature>
<name>A0A4R5DCG5_9BACT</name>
<keyword evidence="3 6" id="KW-0812">Transmembrane</keyword>
<evidence type="ECO:0000256" key="2">
    <source>
        <dbReference type="ARBA" id="ARBA00022475"/>
    </source>
</evidence>
<dbReference type="PANTHER" id="PTHR30294">
    <property type="entry name" value="MEMBRANE COMPONENT OF ABC TRANSPORTER YHHJ-RELATED"/>
    <property type="match status" value="1"/>
</dbReference>
<keyword evidence="4 6" id="KW-1133">Transmembrane helix</keyword>
<organism evidence="8 9">
    <name type="scientific">Dyadobacter psychrotolerans</name>
    <dbReference type="NCBI Taxonomy" id="2541721"/>
    <lineage>
        <taxon>Bacteria</taxon>
        <taxon>Pseudomonadati</taxon>
        <taxon>Bacteroidota</taxon>
        <taxon>Cytophagia</taxon>
        <taxon>Cytophagales</taxon>
        <taxon>Spirosomataceae</taxon>
        <taxon>Dyadobacter</taxon>
    </lineage>
</organism>
<sequence length="429" mass="47662">MFKVYSSVRKELLLLLNDRVGLSLMFLMPLLLVFIITIIQDGVYKVVNENQISLLVLNEDKGKQGSKLVSVLRESGLFKIDTLGGSGKKGSQESLKSELLAKGKMIALYIPQKFTSGLEINAGQVSRILMDDLGLEHDSVQAKTAEIPALSFYHDPVLQQNYTYSIMGIIQSYLSVIENSLMIDNMYTTMDMENQSGRLKERMINNRVKINPVVASNNNSMAVPNSTQHNVPAWTIFAMFFMVVSLGSNIVKERVNGSFLRLKTMPTSFMLVMFSKMSVYVMVAVLQVTLTFSMGLWILPRLGLPELSLPSNVLAFASVVFISSMAAVSYALMIGSFARTQEQANGFGAISIIIFGAIGGILVPTFVMPAFMQVASNFSPLHWCLEGFYILFLKGGSWQELGKVFLFLGIFISICQLCTYFKLKLEKII</sequence>
<dbReference type="RefSeq" id="WP_131961245.1">
    <property type="nucleotide sequence ID" value="NZ_SMFL01000012.1"/>
</dbReference>
<feature type="transmembrane region" description="Helical" evidence="6">
    <location>
        <begin position="231"/>
        <end position="251"/>
    </location>
</feature>
<dbReference type="InterPro" id="IPR051449">
    <property type="entry name" value="ABC-2_transporter_component"/>
</dbReference>
<dbReference type="AlphaFoldDB" id="A0A4R5DCG5"/>
<keyword evidence="2" id="KW-1003">Cell membrane</keyword>
<evidence type="ECO:0000256" key="6">
    <source>
        <dbReference type="SAM" id="Phobius"/>
    </source>
</evidence>
<proteinExistence type="predicted"/>
<keyword evidence="5 6" id="KW-0472">Membrane</keyword>
<dbReference type="Pfam" id="PF12698">
    <property type="entry name" value="ABC2_membrane_3"/>
    <property type="match status" value="1"/>
</dbReference>
<evidence type="ECO:0000313" key="9">
    <source>
        <dbReference type="Proteomes" id="UP000294850"/>
    </source>
</evidence>
<feature type="transmembrane region" description="Helical" evidence="6">
    <location>
        <begin position="346"/>
        <end position="371"/>
    </location>
</feature>
<evidence type="ECO:0000256" key="4">
    <source>
        <dbReference type="ARBA" id="ARBA00022989"/>
    </source>
</evidence>
<dbReference type="InterPro" id="IPR013525">
    <property type="entry name" value="ABC2_TM"/>
</dbReference>
<keyword evidence="9" id="KW-1185">Reference proteome</keyword>
<feature type="transmembrane region" description="Helical" evidence="6">
    <location>
        <begin position="311"/>
        <end position="334"/>
    </location>
</feature>
<comment type="caution">
    <text evidence="8">The sequence shown here is derived from an EMBL/GenBank/DDBJ whole genome shotgun (WGS) entry which is preliminary data.</text>
</comment>
<evidence type="ECO:0000313" key="8">
    <source>
        <dbReference type="EMBL" id="TDE11399.1"/>
    </source>
</evidence>
<evidence type="ECO:0000256" key="1">
    <source>
        <dbReference type="ARBA" id="ARBA00004651"/>
    </source>
</evidence>
<dbReference type="GO" id="GO:0140359">
    <property type="term" value="F:ABC-type transporter activity"/>
    <property type="evidence" value="ECO:0007669"/>
    <property type="project" value="InterPro"/>
</dbReference>
<evidence type="ECO:0000259" key="7">
    <source>
        <dbReference type="Pfam" id="PF12698"/>
    </source>
</evidence>
<dbReference type="OrthoDB" id="266913at2"/>
<feature type="transmembrane region" description="Helical" evidence="6">
    <location>
        <begin position="279"/>
        <end position="299"/>
    </location>
</feature>
<comment type="subcellular location">
    <subcellularLocation>
        <location evidence="1">Cell membrane</location>
        <topology evidence="1">Multi-pass membrane protein</topology>
    </subcellularLocation>
</comment>